<feature type="compositionally biased region" description="Low complexity" evidence="9">
    <location>
        <begin position="338"/>
        <end position="351"/>
    </location>
</feature>
<dbReference type="GO" id="GO:0002098">
    <property type="term" value="P:tRNA wobble uridine modification"/>
    <property type="evidence" value="ECO:0007669"/>
    <property type="project" value="InterPro"/>
</dbReference>
<keyword evidence="8" id="KW-0539">Nucleus</keyword>
<dbReference type="InterPro" id="IPR027417">
    <property type="entry name" value="P-loop_NTPase"/>
</dbReference>
<feature type="region of interest" description="Disordered" evidence="9">
    <location>
        <begin position="338"/>
        <end position="361"/>
    </location>
</feature>
<dbReference type="CDD" id="cd19494">
    <property type="entry name" value="Elp4"/>
    <property type="match status" value="1"/>
</dbReference>
<dbReference type="PANTHER" id="PTHR12896">
    <property type="entry name" value="PAX6 NEIGHBOR PROTEIN PAXNEB"/>
    <property type="match status" value="1"/>
</dbReference>
<dbReference type="Pfam" id="PF05625">
    <property type="entry name" value="PAXNEB"/>
    <property type="match status" value="1"/>
</dbReference>
<feature type="region of interest" description="Disordered" evidence="9">
    <location>
        <begin position="96"/>
        <end position="119"/>
    </location>
</feature>
<organism evidence="10">
    <name type="scientific">Davidia involucrata</name>
    <name type="common">Dove tree</name>
    <dbReference type="NCBI Taxonomy" id="16924"/>
    <lineage>
        <taxon>Eukaryota</taxon>
        <taxon>Viridiplantae</taxon>
        <taxon>Streptophyta</taxon>
        <taxon>Embryophyta</taxon>
        <taxon>Tracheophyta</taxon>
        <taxon>Spermatophyta</taxon>
        <taxon>Magnoliopsida</taxon>
        <taxon>eudicotyledons</taxon>
        <taxon>Gunneridae</taxon>
        <taxon>Pentapetalae</taxon>
        <taxon>asterids</taxon>
        <taxon>Cornales</taxon>
        <taxon>Nyssaceae</taxon>
        <taxon>Davidia</taxon>
    </lineage>
</organism>
<feature type="compositionally biased region" description="Polar residues" evidence="9">
    <location>
        <begin position="352"/>
        <end position="361"/>
    </location>
</feature>
<dbReference type="GO" id="GO:0005737">
    <property type="term" value="C:cytoplasm"/>
    <property type="evidence" value="ECO:0007669"/>
    <property type="project" value="UniProtKB-SubCell"/>
</dbReference>
<accession>A0A5B6Z2M3</accession>
<dbReference type="GO" id="GO:0033588">
    <property type="term" value="C:elongator holoenzyme complex"/>
    <property type="evidence" value="ECO:0007669"/>
    <property type="project" value="InterPro"/>
</dbReference>
<dbReference type="UniPathway" id="UPA00988"/>
<feature type="compositionally biased region" description="Basic and acidic residues" evidence="9">
    <location>
        <begin position="106"/>
        <end position="119"/>
    </location>
</feature>
<dbReference type="InterPro" id="IPR008728">
    <property type="entry name" value="Elongator_complex_protein_4"/>
</dbReference>
<keyword evidence="6" id="KW-0963">Cytoplasm</keyword>
<dbReference type="AlphaFoldDB" id="A0A5B6Z2M3"/>
<dbReference type="GO" id="GO:0008023">
    <property type="term" value="C:transcription elongation factor complex"/>
    <property type="evidence" value="ECO:0007669"/>
    <property type="project" value="TreeGrafter"/>
</dbReference>
<dbReference type="PANTHER" id="PTHR12896:SF1">
    <property type="entry name" value="ELONGATOR COMPLEX PROTEIN 4"/>
    <property type="match status" value="1"/>
</dbReference>
<keyword evidence="7" id="KW-0819">tRNA processing</keyword>
<proteinExistence type="inferred from homology"/>
<evidence type="ECO:0000256" key="5">
    <source>
        <dbReference type="ARBA" id="ARBA00020265"/>
    </source>
</evidence>
<evidence type="ECO:0000256" key="3">
    <source>
        <dbReference type="ARBA" id="ARBA00005043"/>
    </source>
</evidence>
<protein>
    <recommendedName>
        <fullName evidence="5">Elongator complex protein 4</fullName>
    </recommendedName>
</protein>
<dbReference type="FunFam" id="3.40.50.300:FF:001766">
    <property type="entry name" value="Elongator complex protein 4"/>
    <property type="match status" value="1"/>
</dbReference>
<feature type="region of interest" description="Disordered" evidence="9">
    <location>
        <begin position="1"/>
        <end position="26"/>
    </location>
</feature>
<name>A0A5B6Z2M3_DAVIN</name>
<dbReference type="Gene3D" id="3.40.50.300">
    <property type="entry name" value="P-loop containing nucleotide triphosphate hydrolases"/>
    <property type="match status" value="1"/>
</dbReference>
<feature type="compositionally biased region" description="Low complexity" evidence="9">
    <location>
        <begin position="1"/>
        <end position="20"/>
    </location>
</feature>
<dbReference type="EMBL" id="GHES01007821">
    <property type="protein sequence ID" value="MPA38380.1"/>
    <property type="molecule type" value="Transcribed_RNA"/>
</dbReference>
<evidence type="ECO:0000256" key="9">
    <source>
        <dbReference type="SAM" id="MobiDB-lite"/>
    </source>
</evidence>
<comment type="subcellular location">
    <subcellularLocation>
        <location evidence="2">Cytoplasm</location>
    </subcellularLocation>
    <subcellularLocation>
        <location evidence="1">Nucleus</location>
    </subcellularLocation>
</comment>
<evidence type="ECO:0000256" key="1">
    <source>
        <dbReference type="ARBA" id="ARBA00004123"/>
    </source>
</evidence>
<evidence type="ECO:0000256" key="8">
    <source>
        <dbReference type="ARBA" id="ARBA00023242"/>
    </source>
</evidence>
<gene>
    <name evidence="10" type="ORF">Din_007821</name>
</gene>
<evidence type="ECO:0000256" key="4">
    <source>
        <dbReference type="ARBA" id="ARBA00007573"/>
    </source>
</evidence>
<evidence type="ECO:0000256" key="6">
    <source>
        <dbReference type="ARBA" id="ARBA00022490"/>
    </source>
</evidence>
<evidence type="ECO:0000256" key="7">
    <source>
        <dbReference type="ARBA" id="ARBA00022694"/>
    </source>
</evidence>
<comment type="similarity">
    <text evidence="4">Belongs to the ELP4 family.</text>
</comment>
<evidence type="ECO:0000313" key="10">
    <source>
        <dbReference type="EMBL" id="MPA38380.1"/>
    </source>
</evidence>
<evidence type="ECO:0000256" key="2">
    <source>
        <dbReference type="ARBA" id="ARBA00004496"/>
    </source>
</evidence>
<comment type="pathway">
    <text evidence="3">tRNA modification; 5-methoxycarbonylmethyl-2-thiouridine-tRNA biosynthesis.</text>
</comment>
<sequence>MAATKTRTSSFSRSAAPSSSIPGLKNGPNGTIFVSSGIPDLDKILGGGFSLGSLVMVMEDTEAPHHMLLLRNFMSQGLVHNHPLLYASPSRDPRAFLGTLPTPVSSKDDKSRDRNTEQEKDLRIAWQYKKYFGEHQQNFEYQRDGKPEYCSDFDLRKPLERHFLSGQCIDCISLQDSPNLATLRDRCSTFLAQLPRRDGNITCAGRIAIQSFCAPQCEYSNMDWDMLSFIRSMKGMVRSSNAVAVLTFPPSLVSSSFSKRLQHLADTLLSVRAIPDEDKELAKLLTGYQDMVGLLNLHKVARINTQVPVILEATTFSIKLQKRRSLVLECLNQAPVDGSSGTSYATTGSCSRSSKTGTLDF</sequence>
<reference evidence="10" key="1">
    <citation type="submission" date="2019-08" db="EMBL/GenBank/DDBJ databases">
        <title>Reference gene set and small RNA set construction with multiple tissues from Davidia involucrata Baill.</title>
        <authorList>
            <person name="Yang H."/>
            <person name="Zhou C."/>
            <person name="Li G."/>
            <person name="Wang J."/>
            <person name="Gao P."/>
            <person name="Wang M."/>
            <person name="Wang R."/>
            <person name="Zhao Y."/>
        </authorList>
    </citation>
    <scope>NUCLEOTIDE SEQUENCE</scope>
    <source>
        <tissue evidence="10">Mixed with DoveR01_LX</tissue>
    </source>
</reference>